<evidence type="ECO:0000313" key="2">
    <source>
        <dbReference type="Proteomes" id="UP000828048"/>
    </source>
</evidence>
<evidence type="ECO:0000313" key="1">
    <source>
        <dbReference type="EMBL" id="KAH7846743.1"/>
    </source>
</evidence>
<dbReference type="Proteomes" id="UP000828048">
    <property type="component" value="Chromosome 5"/>
</dbReference>
<accession>A0ACB7XZS3</accession>
<organism evidence="1 2">
    <name type="scientific">Vaccinium darrowii</name>
    <dbReference type="NCBI Taxonomy" id="229202"/>
    <lineage>
        <taxon>Eukaryota</taxon>
        <taxon>Viridiplantae</taxon>
        <taxon>Streptophyta</taxon>
        <taxon>Embryophyta</taxon>
        <taxon>Tracheophyta</taxon>
        <taxon>Spermatophyta</taxon>
        <taxon>Magnoliopsida</taxon>
        <taxon>eudicotyledons</taxon>
        <taxon>Gunneridae</taxon>
        <taxon>Pentapetalae</taxon>
        <taxon>asterids</taxon>
        <taxon>Ericales</taxon>
        <taxon>Ericaceae</taxon>
        <taxon>Vaccinioideae</taxon>
        <taxon>Vaccinieae</taxon>
        <taxon>Vaccinium</taxon>
    </lineage>
</organism>
<keyword evidence="2" id="KW-1185">Reference proteome</keyword>
<protein>
    <submittedName>
        <fullName evidence="1">Uncharacterized protein</fullName>
    </submittedName>
</protein>
<gene>
    <name evidence="1" type="ORF">Vadar_017626</name>
</gene>
<name>A0ACB7XZS3_9ERIC</name>
<comment type="caution">
    <text evidence="1">The sequence shown here is derived from an EMBL/GenBank/DDBJ whole genome shotgun (WGS) entry which is preliminary data.</text>
</comment>
<sequence length="199" mass="21884">MPTSEENTPLRPLYVITVSPPEPDELLVPLMAAVMVIHDSAAENPHQRDKDSPLPASKKSIEAMPTVKVTESETESLGSESCAICLGEYEIGEEAKEMPCKHRFHSACIDKWLGIHGSCPVCRYEMPVEEDGGWDAKVMEEENRGRRGEGFGLAFSIETVPWGFGLSSDDDYGRSDDEGGSDGDEAAHDMEIEYDSMID</sequence>
<dbReference type="EMBL" id="CM037155">
    <property type="protein sequence ID" value="KAH7846743.1"/>
    <property type="molecule type" value="Genomic_DNA"/>
</dbReference>
<reference evidence="1 2" key="1">
    <citation type="journal article" date="2021" name="Hortic Res">
        <title>High-quality reference genome and annotation aids understanding of berry development for evergreen blueberry (Vaccinium darrowii).</title>
        <authorList>
            <person name="Yu J."/>
            <person name="Hulse-Kemp A.M."/>
            <person name="Babiker E."/>
            <person name="Staton M."/>
        </authorList>
    </citation>
    <scope>NUCLEOTIDE SEQUENCE [LARGE SCALE GENOMIC DNA]</scope>
    <source>
        <strain evidence="2">cv. NJ 8807/NJ 8810</strain>
        <tissue evidence="1">Young leaf</tissue>
    </source>
</reference>
<proteinExistence type="predicted"/>